<comment type="caution">
    <text evidence="1">The sequence shown here is derived from an EMBL/GenBank/DDBJ whole genome shotgun (WGS) entry which is preliminary data.</text>
</comment>
<name>A0ABQ8JRW3_DERPT</name>
<protein>
    <submittedName>
        <fullName evidence="1">Uncharacterized protein</fullName>
    </submittedName>
</protein>
<sequence>MESTTQNKLIECKNNNNQKIFCDFRGKNMGFYLNMIGHTFGIHIHNSQILISICNGIIGGIGCGIGGGGIGGKIVPGIVSFNSTRLDFDRCKRTIVRPCRCMIFVSLF</sequence>
<reference evidence="1 2" key="2">
    <citation type="journal article" date="2022" name="Mol. Biol. Evol.">
        <title>Comparative Genomics Reveals Insights into the Divergent Evolution of Astigmatic Mites and Household Pest Adaptations.</title>
        <authorList>
            <person name="Xiong Q."/>
            <person name="Wan A.T."/>
            <person name="Liu X."/>
            <person name="Fung C.S."/>
            <person name="Xiao X."/>
            <person name="Malainual N."/>
            <person name="Hou J."/>
            <person name="Wang L."/>
            <person name="Wang M."/>
            <person name="Yang K.Y."/>
            <person name="Cui Y."/>
            <person name="Leung E.L."/>
            <person name="Nong W."/>
            <person name="Shin S.K."/>
            <person name="Au S.W."/>
            <person name="Jeong K.Y."/>
            <person name="Chew F.T."/>
            <person name="Hui J.H."/>
            <person name="Leung T.F."/>
            <person name="Tungtrongchitr A."/>
            <person name="Zhong N."/>
            <person name="Liu Z."/>
            <person name="Tsui S.K."/>
        </authorList>
    </citation>
    <scope>NUCLEOTIDE SEQUENCE [LARGE SCALE GENOMIC DNA]</scope>
    <source>
        <strain evidence="1">Derp</strain>
    </source>
</reference>
<organism evidence="1 2">
    <name type="scientific">Dermatophagoides pteronyssinus</name>
    <name type="common">European house dust mite</name>
    <dbReference type="NCBI Taxonomy" id="6956"/>
    <lineage>
        <taxon>Eukaryota</taxon>
        <taxon>Metazoa</taxon>
        <taxon>Ecdysozoa</taxon>
        <taxon>Arthropoda</taxon>
        <taxon>Chelicerata</taxon>
        <taxon>Arachnida</taxon>
        <taxon>Acari</taxon>
        <taxon>Acariformes</taxon>
        <taxon>Sarcoptiformes</taxon>
        <taxon>Astigmata</taxon>
        <taxon>Psoroptidia</taxon>
        <taxon>Analgoidea</taxon>
        <taxon>Pyroglyphidae</taxon>
        <taxon>Dermatophagoidinae</taxon>
        <taxon>Dermatophagoides</taxon>
    </lineage>
</organism>
<gene>
    <name evidence="1" type="ORF">DERP_005951</name>
</gene>
<evidence type="ECO:0000313" key="2">
    <source>
        <dbReference type="Proteomes" id="UP000887458"/>
    </source>
</evidence>
<evidence type="ECO:0000313" key="1">
    <source>
        <dbReference type="EMBL" id="KAH9425346.1"/>
    </source>
</evidence>
<dbReference type="Proteomes" id="UP000887458">
    <property type="component" value="Unassembled WGS sequence"/>
</dbReference>
<reference evidence="1 2" key="1">
    <citation type="journal article" date="2018" name="J. Allergy Clin. Immunol.">
        <title>High-quality assembly of Dermatophagoides pteronyssinus genome and transcriptome reveals a wide range of novel allergens.</title>
        <authorList>
            <person name="Liu X.Y."/>
            <person name="Yang K.Y."/>
            <person name="Wang M.Q."/>
            <person name="Kwok J.S."/>
            <person name="Zeng X."/>
            <person name="Yang Z."/>
            <person name="Xiao X.J."/>
            <person name="Lau C.P."/>
            <person name="Li Y."/>
            <person name="Huang Z.M."/>
            <person name="Ba J.G."/>
            <person name="Yim A.K."/>
            <person name="Ouyang C.Y."/>
            <person name="Ngai S.M."/>
            <person name="Chan T.F."/>
            <person name="Leung E.L."/>
            <person name="Liu L."/>
            <person name="Liu Z.G."/>
            <person name="Tsui S.K."/>
        </authorList>
    </citation>
    <scope>NUCLEOTIDE SEQUENCE [LARGE SCALE GENOMIC DNA]</scope>
    <source>
        <strain evidence="1">Derp</strain>
    </source>
</reference>
<accession>A0ABQ8JRW3</accession>
<proteinExistence type="predicted"/>
<dbReference type="EMBL" id="NJHN03000018">
    <property type="protein sequence ID" value="KAH9425346.1"/>
    <property type="molecule type" value="Genomic_DNA"/>
</dbReference>
<keyword evidence="2" id="KW-1185">Reference proteome</keyword>